<organism evidence="2 3">
    <name type="scientific">Lacticaseibacillus pabuli</name>
    <dbReference type="NCBI Taxonomy" id="3025672"/>
    <lineage>
        <taxon>Bacteria</taxon>
        <taxon>Bacillati</taxon>
        <taxon>Bacillota</taxon>
        <taxon>Bacilli</taxon>
        <taxon>Lactobacillales</taxon>
        <taxon>Lactobacillaceae</taxon>
        <taxon>Lacticaseibacillus</taxon>
    </lineage>
</organism>
<dbReference type="InterPro" id="IPR036166">
    <property type="entry name" value="YxeA-like_sf"/>
</dbReference>
<evidence type="ECO:0000313" key="3">
    <source>
        <dbReference type="Proteomes" id="UP001220377"/>
    </source>
</evidence>
<dbReference type="PANTHER" id="PTHR36433">
    <property type="entry name" value="HYPOTHETICAL CYTOSOLIC PROTEIN"/>
    <property type="match status" value="1"/>
</dbReference>
<keyword evidence="3" id="KW-1185">Reference proteome</keyword>
<reference evidence="2 3" key="1">
    <citation type="submission" date="2023-02" db="EMBL/GenBank/DDBJ databases">
        <title>Genome sequence of Lacticaseibacillus sp. KACC 23028.</title>
        <authorList>
            <person name="Kim S."/>
            <person name="Heo J."/>
            <person name="Kwon S.-W."/>
        </authorList>
    </citation>
    <scope>NUCLEOTIDE SEQUENCE [LARGE SCALE GENOMIC DNA]</scope>
    <source>
        <strain evidence="2 3">KACC 23028</strain>
    </source>
</reference>
<feature type="transmembrane region" description="Helical" evidence="1">
    <location>
        <begin position="7"/>
        <end position="25"/>
    </location>
</feature>
<evidence type="ECO:0000313" key="2">
    <source>
        <dbReference type="EMBL" id="WDF83802.1"/>
    </source>
</evidence>
<dbReference type="PANTHER" id="PTHR36433:SF2">
    <property type="entry name" value="YXEA FAMILY PROTEIN"/>
    <property type="match status" value="1"/>
</dbReference>
<dbReference type="SUPFAM" id="SSF159121">
    <property type="entry name" value="BC4932-like"/>
    <property type="match status" value="1"/>
</dbReference>
<accession>A0ABY7WUF0</accession>
<dbReference type="Proteomes" id="UP001220377">
    <property type="component" value="Chromosome"/>
</dbReference>
<keyword evidence="1" id="KW-0472">Membrane</keyword>
<keyword evidence="1" id="KW-0812">Transmembrane</keyword>
<gene>
    <name evidence="2" type="ORF">PQ472_01710</name>
</gene>
<dbReference type="NCBIfam" id="TIGR01655">
    <property type="entry name" value="yxeA_fam"/>
    <property type="match status" value="1"/>
</dbReference>
<dbReference type="EMBL" id="CP117884">
    <property type="protein sequence ID" value="WDF83802.1"/>
    <property type="molecule type" value="Genomic_DNA"/>
</dbReference>
<dbReference type="Gene3D" id="2.40.50.480">
    <property type="match status" value="1"/>
</dbReference>
<evidence type="ECO:0000256" key="1">
    <source>
        <dbReference type="SAM" id="Phobius"/>
    </source>
</evidence>
<dbReference type="InterPro" id="IPR006542">
    <property type="entry name" value="DUF1093"/>
</dbReference>
<protein>
    <submittedName>
        <fullName evidence="2">YxeA family protein</fullName>
    </submittedName>
</protein>
<dbReference type="Pfam" id="PF06486">
    <property type="entry name" value="DUF1093"/>
    <property type="match status" value="1"/>
</dbReference>
<keyword evidence="1" id="KW-1133">Transmembrane helix</keyword>
<name>A0ABY7WUF0_9LACO</name>
<sequence length="121" mass="13884">MIQTKKGLIGLITAIVVIFGGYFMFKQVYYGGTQYYTRITTDGRKITQTDQRGNHYVDYQYNQAAYDQDGKAKTIKFDGNKPRPLHHGAYLQLTYNQEKGVTKWESVTAKRVPAKDLAHLK</sequence>
<proteinExistence type="predicted"/>